<feature type="transmembrane region" description="Helical" evidence="4">
    <location>
        <begin position="343"/>
        <end position="365"/>
    </location>
</feature>
<reference evidence="6" key="1">
    <citation type="submission" date="2006-10" db="EMBL/GenBank/DDBJ databases">
        <title>Complete sequence of Solibacter usitatus Ellin6076.</title>
        <authorList>
            <consortium name="US DOE Joint Genome Institute"/>
            <person name="Copeland A."/>
            <person name="Lucas S."/>
            <person name="Lapidus A."/>
            <person name="Barry K."/>
            <person name="Detter J.C."/>
            <person name="Glavina del Rio T."/>
            <person name="Hammon N."/>
            <person name="Israni S."/>
            <person name="Dalin E."/>
            <person name="Tice H."/>
            <person name="Pitluck S."/>
            <person name="Thompson L.S."/>
            <person name="Brettin T."/>
            <person name="Bruce D."/>
            <person name="Han C."/>
            <person name="Tapia R."/>
            <person name="Gilna P."/>
            <person name="Schmutz J."/>
            <person name="Larimer F."/>
            <person name="Land M."/>
            <person name="Hauser L."/>
            <person name="Kyrpides N."/>
            <person name="Mikhailova N."/>
            <person name="Janssen P.H."/>
            <person name="Kuske C.R."/>
            <person name="Richardson P."/>
        </authorList>
    </citation>
    <scope>NUCLEOTIDE SEQUENCE</scope>
    <source>
        <strain evidence="6">Ellin6076</strain>
    </source>
</reference>
<feature type="transmembrane region" description="Helical" evidence="4">
    <location>
        <begin position="283"/>
        <end position="303"/>
    </location>
</feature>
<gene>
    <name evidence="6" type="ordered locus">Acid_7153</name>
</gene>
<dbReference type="STRING" id="234267.Acid_7153"/>
<dbReference type="CDD" id="cd06439">
    <property type="entry name" value="CESA_like_1"/>
    <property type="match status" value="1"/>
</dbReference>
<dbReference type="Pfam" id="PF00535">
    <property type="entry name" value="Glycos_transf_2"/>
    <property type="match status" value="1"/>
</dbReference>
<organism evidence="6">
    <name type="scientific">Solibacter usitatus (strain Ellin6076)</name>
    <dbReference type="NCBI Taxonomy" id="234267"/>
    <lineage>
        <taxon>Bacteria</taxon>
        <taxon>Pseudomonadati</taxon>
        <taxon>Acidobacteriota</taxon>
        <taxon>Terriglobia</taxon>
        <taxon>Bryobacterales</taxon>
        <taxon>Solibacteraceae</taxon>
        <taxon>Candidatus Solibacter</taxon>
    </lineage>
</organism>
<evidence type="ECO:0000313" key="6">
    <source>
        <dbReference type="EMBL" id="ABJ88064.1"/>
    </source>
</evidence>
<protein>
    <submittedName>
        <fullName evidence="6">Glycosyl transferase, family 2</fullName>
    </submittedName>
</protein>
<keyword evidence="4" id="KW-1133">Transmembrane helix</keyword>
<dbReference type="AlphaFoldDB" id="Q01QK6"/>
<sequence length="378" mass="41582">MFLLSVAFCAYTLFGYPLLLGLLARWRARPVSKAAWPATVSIILPVHNGEPWIAAKLESILALEYPADLLEILVVLDGSTDRSQAIAAGYLDRANLKTLPLAHGGKAAALNAALSQATGEILFLTDVRQQLDPRSLANLVACFADPTVGVASGELVIRKGAGLEEESVGLYWKYEKWIRKQLSRLDSVMGATGCIYAMRRRLARPLPAGTLNDDMYLPLGAFFQGYRVIFDESALAYDYPTQLASEFRRKVRTLAGVYQVIGQYPALLGPGNRMWIHFFSHKFARLLMPWALIVAALTCFALPGPWNLWAAAAQAGGYALALIDRWVPDGFPLKRLSSPARTFIVLMAASLCAVSILFVPARLLWKETRVSDPRRAES</sequence>
<dbReference type="eggNOG" id="COG1215">
    <property type="taxonomic scope" value="Bacteria"/>
</dbReference>
<comment type="similarity">
    <text evidence="1">Belongs to the glycosyltransferase 2 family.</text>
</comment>
<evidence type="ECO:0000259" key="5">
    <source>
        <dbReference type="Pfam" id="PF00535"/>
    </source>
</evidence>
<proteinExistence type="inferred from homology"/>
<dbReference type="EMBL" id="CP000473">
    <property type="protein sequence ID" value="ABJ88064.1"/>
    <property type="molecule type" value="Genomic_DNA"/>
</dbReference>
<dbReference type="KEGG" id="sus:Acid_7153"/>
<dbReference type="GO" id="GO:0016757">
    <property type="term" value="F:glycosyltransferase activity"/>
    <property type="evidence" value="ECO:0007669"/>
    <property type="project" value="UniProtKB-KW"/>
</dbReference>
<keyword evidence="2" id="KW-0328">Glycosyltransferase</keyword>
<evidence type="ECO:0000256" key="3">
    <source>
        <dbReference type="ARBA" id="ARBA00022679"/>
    </source>
</evidence>
<dbReference type="InterPro" id="IPR029044">
    <property type="entry name" value="Nucleotide-diphossugar_trans"/>
</dbReference>
<accession>Q01QK6</accession>
<name>Q01QK6_SOLUE</name>
<feature type="domain" description="Glycosyltransferase 2-like" evidence="5">
    <location>
        <begin position="41"/>
        <end position="203"/>
    </location>
</feature>
<keyword evidence="4" id="KW-0812">Transmembrane</keyword>
<evidence type="ECO:0000256" key="2">
    <source>
        <dbReference type="ARBA" id="ARBA00022676"/>
    </source>
</evidence>
<evidence type="ECO:0000256" key="1">
    <source>
        <dbReference type="ARBA" id="ARBA00006739"/>
    </source>
</evidence>
<dbReference type="HOGENOM" id="CLU_046109_0_0_0"/>
<dbReference type="CAZy" id="GT2">
    <property type="family name" value="Glycosyltransferase Family 2"/>
</dbReference>
<dbReference type="PANTHER" id="PTHR43630:SF1">
    <property type="entry name" value="POLY-BETA-1,6-N-ACETYL-D-GLUCOSAMINE SYNTHASE"/>
    <property type="match status" value="1"/>
</dbReference>
<dbReference type="InParanoid" id="Q01QK6"/>
<dbReference type="SUPFAM" id="SSF53448">
    <property type="entry name" value="Nucleotide-diphospho-sugar transferases"/>
    <property type="match status" value="1"/>
</dbReference>
<dbReference type="PANTHER" id="PTHR43630">
    <property type="entry name" value="POLY-BETA-1,6-N-ACETYL-D-GLUCOSAMINE SYNTHASE"/>
    <property type="match status" value="1"/>
</dbReference>
<feature type="transmembrane region" description="Helical" evidence="4">
    <location>
        <begin position="6"/>
        <end position="24"/>
    </location>
</feature>
<dbReference type="Gene3D" id="3.90.550.10">
    <property type="entry name" value="Spore Coat Polysaccharide Biosynthesis Protein SpsA, Chain A"/>
    <property type="match status" value="1"/>
</dbReference>
<dbReference type="InterPro" id="IPR001173">
    <property type="entry name" value="Glyco_trans_2-like"/>
</dbReference>
<keyword evidence="4" id="KW-0472">Membrane</keyword>
<evidence type="ECO:0000256" key="4">
    <source>
        <dbReference type="SAM" id="Phobius"/>
    </source>
</evidence>
<keyword evidence="3 6" id="KW-0808">Transferase</keyword>